<dbReference type="CDD" id="cd08834">
    <property type="entry name" value="ArfGap_ASAP"/>
    <property type="match status" value="1"/>
</dbReference>
<dbReference type="Pfam" id="PF00018">
    <property type="entry name" value="SH3_1"/>
    <property type="match status" value="1"/>
</dbReference>
<dbReference type="InterPro" id="IPR032362">
    <property type="entry name" value="Ferlin_C"/>
</dbReference>
<dbReference type="InterPro" id="IPR035892">
    <property type="entry name" value="C2_domain_sf"/>
</dbReference>
<dbReference type="InterPro" id="IPR027267">
    <property type="entry name" value="AH/BAR_dom_sf"/>
</dbReference>
<dbReference type="InterPro" id="IPR004148">
    <property type="entry name" value="BAR_dom"/>
</dbReference>
<organism evidence="23 24">
    <name type="scientific">Crotalus adamanteus</name>
    <name type="common">Eastern diamondback rattlesnake</name>
    <dbReference type="NCBI Taxonomy" id="8729"/>
    <lineage>
        <taxon>Eukaryota</taxon>
        <taxon>Metazoa</taxon>
        <taxon>Chordata</taxon>
        <taxon>Craniata</taxon>
        <taxon>Vertebrata</taxon>
        <taxon>Euteleostomi</taxon>
        <taxon>Lepidosauria</taxon>
        <taxon>Squamata</taxon>
        <taxon>Bifurcata</taxon>
        <taxon>Unidentata</taxon>
        <taxon>Episquamata</taxon>
        <taxon>Toxicofera</taxon>
        <taxon>Serpentes</taxon>
        <taxon>Colubroidea</taxon>
        <taxon>Viperidae</taxon>
        <taxon>Crotalinae</taxon>
        <taxon>Crotalus</taxon>
    </lineage>
</organism>
<evidence type="ECO:0000256" key="11">
    <source>
        <dbReference type="ARBA" id="ARBA00023043"/>
    </source>
</evidence>
<dbReference type="PROSITE" id="PS50002">
    <property type="entry name" value="SH3"/>
    <property type="match status" value="1"/>
</dbReference>
<dbReference type="SMART" id="SM01202">
    <property type="entry name" value="FerI"/>
    <property type="match status" value="1"/>
</dbReference>
<feature type="compositionally biased region" description="Polar residues" evidence="17">
    <location>
        <begin position="2633"/>
        <end position="2644"/>
    </location>
</feature>
<feature type="domain" description="Arf-GAP" evidence="22">
    <location>
        <begin position="2229"/>
        <end position="2351"/>
    </location>
</feature>
<dbReference type="Pfam" id="PF22901">
    <property type="entry name" value="dsrm_Ferlin"/>
    <property type="match status" value="1"/>
</dbReference>
<keyword evidence="24" id="KW-1185">Reference proteome</keyword>
<dbReference type="CDD" id="cd04011">
    <property type="entry name" value="C2B_Ferlin"/>
    <property type="match status" value="1"/>
</dbReference>
<comment type="subcellular location">
    <subcellularLocation>
        <location evidence="2">Cytoplasm</location>
    </subcellularLocation>
    <subcellularLocation>
        <location evidence="1">Membrane</location>
        <topology evidence="1">Single-pass membrane protein</topology>
    </subcellularLocation>
</comment>
<dbReference type="PROSITE" id="PS50088">
    <property type="entry name" value="ANK_REPEAT"/>
    <property type="match status" value="1"/>
</dbReference>
<keyword evidence="12 18" id="KW-0472">Membrane</keyword>
<dbReference type="SMART" id="SM00326">
    <property type="entry name" value="SH3"/>
    <property type="match status" value="1"/>
</dbReference>
<feature type="region of interest" description="Disordered" evidence="17">
    <location>
        <begin position="2569"/>
        <end position="2718"/>
    </location>
</feature>
<dbReference type="Gene3D" id="1.25.40.950">
    <property type="match status" value="1"/>
</dbReference>
<evidence type="ECO:0000256" key="10">
    <source>
        <dbReference type="ARBA" id="ARBA00022989"/>
    </source>
</evidence>
<evidence type="ECO:0000256" key="14">
    <source>
        <dbReference type="PROSITE-ProRule" id="PRU00192"/>
    </source>
</evidence>
<keyword evidence="16" id="KW-0175">Coiled coil</keyword>
<feature type="domain" description="C2" evidence="21">
    <location>
        <begin position="740"/>
        <end position="868"/>
    </location>
</feature>
<dbReference type="CDD" id="cd04037">
    <property type="entry name" value="C2E_Ferlin"/>
    <property type="match status" value="1"/>
</dbReference>
<dbReference type="SMART" id="SM00248">
    <property type="entry name" value="ANK"/>
    <property type="match status" value="3"/>
</dbReference>
<dbReference type="PANTHER" id="PTHR12546">
    <property type="entry name" value="FER-1-LIKE"/>
    <property type="match status" value="1"/>
</dbReference>
<evidence type="ECO:0000256" key="17">
    <source>
        <dbReference type="SAM" id="MobiDB-lite"/>
    </source>
</evidence>
<dbReference type="Pfam" id="PF00169">
    <property type="entry name" value="PH"/>
    <property type="match status" value="1"/>
</dbReference>
<dbReference type="SMART" id="SM00239">
    <property type="entry name" value="C2"/>
    <property type="match status" value="6"/>
</dbReference>
<dbReference type="PANTHER" id="PTHR12546:SF36">
    <property type="entry name" value="FER-1-LIKE PROTEIN 4"/>
    <property type="match status" value="1"/>
</dbReference>
<feature type="region of interest" description="Disordered" evidence="17">
    <location>
        <begin position="347"/>
        <end position="378"/>
    </location>
</feature>
<evidence type="ECO:0000259" key="20">
    <source>
        <dbReference type="PROSITE" id="PS50003"/>
    </source>
</evidence>
<feature type="region of interest" description="Disordered" evidence="17">
    <location>
        <begin position="2530"/>
        <end position="2553"/>
    </location>
</feature>
<dbReference type="Pfam" id="PF08150">
    <property type="entry name" value="FerB"/>
    <property type="match status" value="1"/>
</dbReference>
<dbReference type="PROSITE" id="PS50115">
    <property type="entry name" value="ARFGAP"/>
    <property type="match status" value="1"/>
</dbReference>
<feature type="coiled-coil region" evidence="16">
    <location>
        <begin position="1960"/>
        <end position="1987"/>
    </location>
</feature>
<keyword evidence="4" id="KW-0963">Cytoplasm</keyword>
<dbReference type="InterPro" id="IPR036770">
    <property type="entry name" value="Ankyrin_rpt-contain_sf"/>
</dbReference>
<keyword evidence="9" id="KW-0106">Calcium</keyword>
<evidence type="ECO:0000256" key="16">
    <source>
        <dbReference type="SAM" id="Coils"/>
    </source>
</evidence>
<evidence type="ECO:0000256" key="12">
    <source>
        <dbReference type="ARBA" id="ARBA00023136"/>
    </source>
</evidence>
<evidence type="ECO:0000259" key="19">
    <source>
        <dbReference type="PROSITE" id="PS50002"/>
    </source>
</evidence>
<dbReference type="FunFam" id="2.30.29.30:FF:000012">
    <property type="entry name" value="Arf-GAP with SH3 domain, ANK repeat and PH domain-containing protein 2"/>
    <property type="match status" value="1"/>
</dbReference>
<feature type="transmembrane region" description="Helical" evidence="18">
    <location>
        <begin position="1786"/>
        <end position="1806"/>
    </location>
</feature>
<keyword evidence="8" id="KW-0862">Zinc</keyword>
<feature type="domain" description="C2" evidence="21">
    <location>
        <begin position="915"/>
        <end position="1038"/>
    </location>
</feature>
<evidence type="ECO:0000256" key="3">
    <source>
        <dbReference type="ARBA" id="ARBA00022443"/>
    </source>
</evidence>
<keyword evidence="6" id="KW-0479">Metal-binding</keyword>
<dbReference type="InterPro" id="IPR037723">
    <property type="entry name" value="C2D_Ferlin"/>
</dbReference>
<feature type="transmembrane region" description="Helical" evidence="18">
    <location>
        <begin position="1763"/>
        <end position="1779"/>
    </location>
</feature>
<feature type="compositionally biased region" description="Low complexity" evidence="17">
    <location>
        <begin position="2571"/>
        <end position="2582"/>
    </location>
</feature>
<dbReference type="InterPro" id="IPR012561">
    <property type="entry name" value="Ferlin_B-domain"/>
</dbReference>
<dbReference type="InterPro" id="IPR002110">
    <property type="entry name" value="Ankyrin_rpt"/>
</dbReference>
<keyword evidence="15" id="KW-0863">Zinc-finger</keyword>
<dbReference type="InterPro" id="IPR001164">
    <property type="entry name" value="ArfGAP_dom"/>
</dbReference>
<comment type="caution">
    <text evidence="23">The sequence shown here is derived from an EMBL/GenBank/DDBJ whole genome shotgun (WGS) entry which is preliminary data.</text>
</comment>
<feature type="non-terminal residue" evidence="23">
    <location>
        <position position="1"/>
    </location>
</feature>
<dbReference type="CDD" id="cd08374">
    <property type="entry name" value="C2F_Ferlin"/>
    <property type="match status" value="1"/>
</dbReference>
<dbReference type="GO" id="GO:0008270">
    <property type="term" value="F:zinc ion binding"/>
    <property type="evidence" value="ECO:0007669"/>
    <property type="project" value="UniProtKB-KW"/>
</dbReference>
<feature type="domain" description="C2" evidence="21">
    <location>
        <begin position="1252"/>
        <end position="1369"/>
    </location>
</feature>
<dbReference type="SUPFAM" id="SSF48403">
    <property type="entry name" value="Ankyrin repeat"/>
    <property type="match status" value="1"/>
</dbReference>
<gene>
    <name evidence="23" type="ORF">NXF25_009485</name>
</gene>
<evidence type="ECO:0000256" key="6">
    <source>
        <dbReference type="ARBA" id="ARBA00022723"/>
    </source>
</evidence>
<evidence type="ECO:0000256" key="7">
    <source>
        <dbReference type="ARBA" id="ARBA00022737"/>
    </source>
</evidence>
<feature type="domain" description="C2" evidence="21">
    <location>
        <begin position="1"/>
        <end position="102"/>
    </location>
</feature>
<accession>A0AAW1BT88</accession>
<keyword evidence="7" id="KW-0677">Repeat</keyword>
<dbReference type="InterPro" id="IPR000008">
    <property type="entry name" value="C2_dom"/>
</dbReference>
<dbReference type="SUPFAM" id="SSF57863">
    <property type="entry name" value="ArfGap/RecO-like zinc finger"/>
    <property type="match status" value="1"/>
</dbReference>
<dbReference type="FunFam" id="1.25.40.950:FF:000001">
    <property type="entry name" value="Arf-GAP with SH3 domain, ANK repeat and PH domain-containing protein 1"/>
    <property type="match status" value="1"/>
</dbReference>
<evidence type="ECO:0000259" key="22">
    <source>
        <dbReference type="PROSITE" id="PS50115"/>
    </source>
</evidence>
<feature type="compositionally biased region" description="Acidic residues" evidence="17">
    <location>
        <begin position="1149"/>
        <end position="1158"/>
    </location>
</feature>
<dbReference type="PROSITE" id="PS50297">
    <property type="entry name" value="ANK_REP_REGION"/>
    <property type="match status" value="1"/>
</dbReference>
<reference evidence="23 24" key="1">
    <citation type="journal article" date="2024" name="Proc. Natl. Acad. Sci. U.S.A.">
        <title>The genetic regulatory architecture and epigenomic basis for age-related changes in rattlesnake venom.</title>
        <authorList>
            <person name="Hogan M.P."/>
            <person name="Holding M.L."/>
            <person name="Nystrom G.S."/>
            <person name="Colston T.J."/>
            <person name="Bartlett D.A."/>
            <person name="Mason A.J."/>
            <person name="Ellsworth S.A."/>
            <person name="Rautsaw R.M."/>
            <person name="Lawrence K.C."/>
            <person name="Strickland J.L."/>
            <person name="He B."/>
            <person name="Fraser P."/>
            <person name="Margres M.J."/>
            <person name="Gilbert D.M."/>
            <person name="Gibbs H.L."/>
            <person name="Parkinson C.L."/>
            <person name="Rokyta D.R."/>
        </authorList>
    </citation>
    <scope>NUCLEOTIDE SEQUENCE [LARGE SCALE GENOMIC DNA]</scope>
    <source>
        <strain evidence="23">DRR0105</strain>
    </source>
</reference>
<protein>
    <submittedName>
        <fullName evidence="23">Fer-1-like 4</fullName>
    </submittedName>
</protein>
<feature type="compositionally biased region" description="Polar residues" evidence="17">
    <location>
        <begin position="2681"/>
        <end position="2693"/>
    </location>
</feature>
<dbReference type="InterPro" id="IPR011993">
    <property type="entry name" value="PH-like_dom_sf"/>
</dbReference>
<evidence type="ECO:0000256" key="5">
    <source>
        <dbReference type="ARBA" id="ARBA00022692"/>
    </source>
</evidence>
<dbReference type="CDD" id="cd04017">
    <property type="entry name" value="C2D_Ferlin"/>
    <property type="match status" value="1"/>
</dbReference>
<dbReference type="PROSITE" id="PS50004">
    <property type="entry name" value="C2"/>
    <property type="match status" value="6"/>
</dbReference>
<sequence length="2787" mass="318012">IGINIIEAQKLVGVNIDPFVIVKIGGEKRHTATQKSTNCPFYNEYFTFDFHEPRDILFHRLIEISVFHSKKIPFLGTLIGTFKIDLETVYNQPDHRFYQKWAVINDPKDTRAGIKGFVKCNISVMARGDVMGSFPTSSSSQNEDIEKNLLLPKKVPAERPWAKFCIKIYKADGLPSMSAGIMGGFSKIVSEKKVFVDPYVQISFSGQQGETSVESSTTEPIWNEQITFIEMFPPLVRKIKVQLLDDANIGDVALATHFIDLQQISDPGRNGFNPTFGPTWINLYGSSQNSTLRDIHKDLNEGLGEGIFYRGRLLMAITVEIFSTIQAAEKKPAEVLKGALSKLKLKKKSKKAKEKSKTSVKEHHQSQADFGTTEEAEQPSEVIVEVEDLYPLPENALGVKEEFLLFASFFEVTMMDPSVGTKPVKFEISIGNYGKTEEVTTKISVKGEKGEKSEEKQPLLDPLSDEELDVEVMPPTTILLDKSVTVNQRPEPTEYDSSYSCLPMLHEKPCVYVWSYWEDYTWRLYNSNWIVKIAERLGHGLEDVEKLLRRPRSKADERLRQVLEEFVAGCRQYSLNVDKKPMTRPNNLDRCRMKSLPQNIILYAKQGLRIRKRLTKLNIKEKVNETKIILSKLRFLAKEPQCSIPDVLIWMFSNNKRVAYSRIPAQNILYAVVEEEKGKDCAKIQTVFLKVPGSRTEEIFAKLEIYMWLGITKYVKNSTAELPEEFKHIYDKTQKLASIPKYFPPIQLSRDDFSYFQLRGHLYQARGILPADENGLSDPFAKVVFSTQCQTTMVLEETLSPMWNELLLYDQLIIDGKKEDLKTETPIAIVNIFDYNKFGSPEFLGRAFVTPQVKLVDEPYSKPSLQFFDIYKGHKSAGELIAVFELIELDYSGYLEPSVPNDVDPKEPDYLGDPRSGRFIIPEGIRPILKEFRIEILFWGLRDLKRVNLFEVDQPQVIIECAGKKVESEVITTYKENPNFNELVKFVNVELPEQVYLHPPLSIFVVEKRAFGRSVLVGTHIVSHIMKFAPKEVDELEEETDSPPKKRKASDKPNISQKVMNLGAAAGQTVINIGAAAGQTVINIGEAAGDLGNKANPLKLVKAPLKKIPIDKLVPKEEEFEEEKPEKEELDWWSKYYESLKELNKQSLSDEEEDDANDADGGNLNAASLDEDVEDEIVVEAEPVRPKRKLIATLKIYSSELENEFDNFEDWLCIFPLHRGKVNEDEDGNEEEKFVGKYKGSFYVYRAEEAGPEHKISQGIPRNRPIKVLVRIYIVKATNLTPADPNGKADPYLVVKIGKQQKDTKDRYIPKQLNPVFGEVLELSISFPIESELTVSIFDHDLVGSDDLIGETKIDLENRFYSNHRANCGVASQYDTEGYNIWRDAFKPTHILESLCKKNALPSAEYRAEEVKVNNKIFKIPPEAFPEEALAKDNKESNDETWSAYDEHKALYVLQHWDEMPEYGCKLVPEHVEVRSIYNLENRGIVQGSLHMWIDMFPNDVPAPPPVNIKPRLPISYELRVIIWNTDDVILDDVNPITGEISSDIYVKSWIKGLEKDKQETDVHFNSLTGEGNFNWRFVFRFDYLPTEKEITYKKKDSIFSLEESEFREPAVLVLQVWDYDRISANDFLGAIELKLNDMVRAAKSSEQCTIKMAKEKAMPRFSIFRNKRMKGWWPFVKLKGQEDIEREEREAKQKKKKKKKWRRSVKPEDVEFSDPSGNIFILTGKVEAEFQLLITEEAEKNPVGLGRKEPEPLEKPNRPKTSFNWFVNPIKTFVFFIWKRYKKYIIALLIIAIVTIFLVLILYTMPGYINTRMPDLISVQDFISQTQEDLSSPTTSSFTSHMGKCRNTVCILEEDLDSDRTVLQKMRKAVKAKHTTGQDLISHLEAHIAALEKFSGNYHNTGDEKLSEAFTTFASFSQELLEAIKSLLLSLYHNIHFSLDSLVKGDFKGDFKKPFEKAWKDYESKLAKIEKEKRELAKQYGMVRTEVAGGEIAEEMEKERRMFQLHMCEYLIKVNDLKTKKGVDLLQNNINHCNSQFNFFQKCLKATEKHKQFIEKLTPELQSMKSKQEEEKKQLCSLRDQLKIALQLEPRENSVSKPVRYSMHQLQGNKQYGTERSGSLFKKSDGLRKVWQKRKCTIRNGYFTISHSTLNRLPVKLNLLTCQVKPNADDKKCFDLISHNRTYHFLAEDEQECNIWISVLSNSKEEALNMAFKQTHNKEGYNMENLTGTIIEEIKHMPGNNMCCDCSTPDPAWLSINLGILICIECSGIHREMGVHHSRIQSLALDKLATSELLLAKNIGNSRFNDIVEANLPNSSSKPTKDSAMTHRKHFIISKYVDRKYVVPRIMRSPAAKLKNLENAVREKDIFILLQAYAEKMDLSEPVLESSQEPRETLLHLAVLVSDRTSLHIVDFLVQNSGSLLKQTSKGNTPLHYCSLHNKPECIKLLLRAKANITITNEAGETALDIARLLNHTTCEDLLLQAENNQFNMRAHVEYEWQPGQEEMFESDDELDEKPWLVKKDRFHRPQSCYNLPGPASQSWKNPADFFRGTSPASQDKCHDLYATPHGYKSAATASPPTSACPGPPLPPRNAPRAPSFSPPSPPTSNSVYPVDTAAKRAMPPPLTIRHKRTSSEPLPSTPLNHSPSDDSRSFSLPRRCSPEGASPRSLSSQPSELSEGVDSWQQAASEPNQNSRENHWSSSQSPESSDDIPPPLPKRGYMNTSFLHRVRALYDCQADHEDELTFKAGEIIIVEGQEDSNWWHGRIEGYPHRKGSAAFSTSDTSQSIE</sequence>
<dbReference type="Proteomes" id="UP001474421">
    <property type="component" value="Unassembled WGS sequence"/>
</dbReference>
<dbReference type="Pfam" id="PF01412">
    <property type="entry name" value="ArfGap"/>
    <property type="match status" value="1"/>
</dbReference>
<name>A0AAW1BT88_CROAD</name>
<dbReference type="SUPFAM" id="SSF50044">
    <property type="entry name" value="SH3-domain"/>
    <property type="match status" value="1"/>
</dbReference>
<keyword evidence="11 13" id="KW-0040">ANK repeat</keyword>
<dbReference type="Gene3D" id="2.30.29.30">
    <property type="entry name" value="Pleckstrin-homology domain (PH domain)/Phosphotyrosine-binding domain (PTB)"/>
    <property type="match status" value="1"/>
</dbReference>
<evidence type="ECO:0000256" key="15">
    <source>
        <dbReference type="PROSITE-ProRule" id="PRU00288"/>
    </source>
</evidence>
<dbReference type="Pfam" id="PF16746">
    <property type="entry name" value="BAR_3"/>
    <property type="match status" value="1"/>
</dbReference>
<dbReference type="InterPro" id="IPR055072">
    <property type="entry name" value="Ferlin_DSRM"/>
</dbReference>
<dbReference type="InterPro" id="IPR037721">
    <property type="entry name" value="Ferlin"/>
</dbReference>
<dbReference type="InterPro" id="IPR001849">
    <property type="entry name" value="PH_domain"/>
</dbReference>
<evidence type="ECO:0000256" key="9">
    <source>
        <dbReference type="ARBA" id="ARBA00022837"/>
    </source>
</evidence>
<dbReference type="CDD" id="cd04018">
    <property type="entry name" value="C2C_Ferlin"/>
    <property type="match status" value="1"/>
</dbReference>
<dbReference type="PRINTS" id="PR00405">
    <property type="entry name" value="REVINTRACTNG"/>
</dbReference>
<dbReference type="InterPro" id="IPR037724">
    <property type="entry name" value="C2E_Ferlin"/>
</dbReference>
<evidence type="ECO:0000256" key="13">
    <source>
        <dbReference type="PROSITE-ProRule" id="PRU00023"/>
    </source>
</evidence>
<dbReference type="FunFam" id="2.60.40.150:FF:000034">
    <property type="entry name" value="otoferlin isoform X2"/>
    <property type="match status" value="1"/>
</dbReference>
<dbReference type="InterPro" id="IPR037722">
    <property type="entry name" value="C2C_Ferlin"/>
</dbReference>
<dbReference type="Pfam" id="PF12796">
    <property type="entry name" value="Ank_2"/>
    <property type="match status" value="1"/>
</dbReference>
<evidence type="ECO:0000256" key="1">
    <source>
        <dbReference type="ARBA" id="ARBA00004167"/>
    </source>
</evidence>
<evidence type="ECO:0000256" key="18">
    <source>
        <dbReference type="SAM" id="Phobius"/>
    </source>
</evidence>
<dbReference type="InterPro" id="IPR038508">
    <property type="entry name" value="ArfGAP_dom_sf"/>
</dbReference>
<feature type="domain" description="SH3" evidence="19">
    <location>
        <begin position="2723"/>
        <end position="2787"/>
    </location>
</feature>
<feature type="coiled-coil region" evidence="16">
    <location>
        <begin position="1678"/>
        <end position="1705"/>
    </location>
</feature>
<dbReference type="Gene3D" id="1.25.40.20">
    <property type="entry name" value="Ankyrin repeat-containing domain"/>
    <property type="match status" value="1"/>
</dbReference>
<dbReference type="InterPro" id="IPR037720">
    <property type="entry name" value="C2B_Ferlin"/>
</dbReference>
<dbReference type="Gene3D" id="2.30.30.40">
    <property type="entry name" value="SH3 Domains"/>
    <property type="match status" value="1"/>
</dbReference>
<dbReference type="InterPro" id="IPR012968">
    <property type="entry name" value="FerIin_dom"/>
</dbReference>
<dbReference type="SMART" id="SM00105">
    <property type="entry name" value="ArfGap"/>
    <property type="match status" value="1"/>
</dbReference>
<dbReference type="InterPro" id="IPR001452">
    <property type="entry name" value="SH3_domain"/>
</dbReference>
<feature type="compositionally biased region" description="Basic and acidic residues" evidence="17">
    <location>
        <begin position="355"/>
        <end position="366"/>
    </location>
</feature>
<dbReference type="Pfam" id="PF08151">
    <property type="entry name" value="FerI"/>
    <property type="match status" value="1"/>
</dbReference>
<dbReference type="GO" id="GO:0005737">
    <property type="term" value="C:cytoplasm"/>
    <property type="evidence" value="ECO:0007669"/>
    <property type="project" value="UniProtKB-SubCell"/>
</dbReference>
<dbReference type="Pfam" id="PF00168">
    <property type="entry name" value="C2"/>
    <property type="match status" value="6"/>
</dbReference>
<evidence type="ECO:0000313" key="23">
    <source>
        <dbReference type="EMBL" id="KAK9404658.1"/>
    </source>
</evidence>
<feature type="region of interest" description="Disordered" evidence="17">
    <location>
        <begin position="1144"/>
        <end position="1167"/>
    </location>
</feature>
<dbReference type="SUPFAM" id="SSF103657">
    <property type="entry name" value="BAR/IMD domain-like"/>
    <property type="match status" value="1"/>
</dbReference>
<dbReference type="Pfam" id="PF16165">
    <property type="entry name" value="Ferlin_C"/>
    <property type="match status" value="1"/>
</dbReference>
<dbReference type="InterPro" id="IPR036028">
    <property type="entry name" value="SH3-like_dom_sf"/>
</dbReference>
<keyword evidence="10 18" id="KW-1133">Transmembrane helix</keyword>
<keyword evidence="3 14" id="KW-0728">SH3 domain</keyword>
<dbReference type="SUPFAM" id="SSF50729">
    <property type="entry name" value="PH domain-like"/>
    <property type="match status" value="1"/>
</dbReference>
<evidence type="ECO:0000256" key="4">
    <source>
        <dbReference type="ARBA" id="ARBA00022490"/>
    </source>
</evidence>
<dbReference type="InterPro" id="IPR037278">
    <property type="entry name" value="ARFGAP/RecO"/>
</dbReference>
<dbReference type="InterPro" id="IPR037844">
    <property type="entry name" value="PH_ASAP"/>
</dbReference>
<dbReference type="EMBL" id="JAOTOJ010000003">
    <property type="protein sequence ID" value="KAK9404658.1"/>
    <property type="molecule type" value="Genomic_DNA"/>
</dbReference>
<evidence type="ECO:0000313" key="24">
    <source>
        <dbReference type="Proteomes" id="UP001474421"/>
    </source>
</evidence>
<keyword evidence="5 18" id="KW-0812">Transmembrane</keyword>
<feature type="domain" description="C2" evidence="21">
    <location>
        <begin position="141"/>
        <end position="276"/>
    </location>
</feature>
<dbReference type="Gene3D" id="2.60.40.150">
    <property type="entry name" value="C2 domain"/>
    <property type="match status" value="5"/>
</dbReference>
<dbReference type="FunFam" id="1.25.40.20:FF:000006">
    <property type="entry name" value="Arf-GAP with SH3 domain, ANK repeat and PH domain-containing protein 2"/>
    <property type="match status" value="1"/>
</dbReference>
<proteinExistence type="predicted"/>
<feature type="repeat" description="ANK" evidence="13">
    <location>
        <begin position="2427"/>
        <end position="2459"/>
    </location>
</feature>
<dbReference type="SMART" id="SM00233">
    <property type="entry name" value="PH"/>
    <property type="match status" value="1"/>
</dbReference>
<dbReference type="Gene3D" id="1.20.1270.60">
    <property type="entry name" value="Arfaptin homology (AH) domain/BAR domain"/>
    <property type="match status" value="1"/>
</dbReference>
<evidence type="ECO:0000256" key="8">
    <source>
        <dbReference type="ARBA" id="ARBA00022833"/>
    </source>
</evidence>
<feature type="domain" description="C2" evidence="21">
    <location>
        <begin position="1501"/>
        <end position="1650"/>
    </location>
</feature>
<dbReference type="CDD" id="cd13251">
    <property type="entry name" value="PH_ASAP"/>
    <property type="match status" value="1"/>
</dbReference>
<evidence type="ECO:0000256" key="2">
    <source>
        <dbReference type="ARBA" id="ARBA00004496"/>
    </source>
</evidence>
<dbReference type="GO" id="GO:0005096">
    <property type="term" value="F:GTPase activator activity"/>
    <property type="evidence" value="ECO:0007669"/>
    <property type="project" value="InterPro"/>
</dbReference>
<evidence type="ECO:0000259" key="21">
    <source>
        <dbReference type="PROSITE" id="PS50004"/>
    </source>
</evidence>
<dbReference type="SUPFAM" id="SSF49562">
    <property type="entry name" value="C2 domain (Calcium/lipid-binding domain, CaLB)"/>
    <property type="match status" value="6"/>
</dbReference>
<dbReference type="GO" id="GO:0007009">
    <property type="term" value="P:plasma membrane organization"/>
    <property type="evidence" value="ECO:0007669"/>
    <property type="project" value="TreeGrafter"/>
</dbReference>
<dbReference type="GO" id="GO:0016020">
    <property type="term" value="C:membrane"/>
    <property type="evidence" value="ECO:0007669"/>
    <property type="project" value="UniProtKB-SubCell"/>
</dbReference>
<feature type="region of interest" description="Disordered" evidence="17">
    <location>
        <begin position="1033"/>
        <end position="1055"/>
    </location>
</feature>
<dbReference type="FunFam" id="1.20.1270.60:FF:000036">
    <property type="entry name" value="Arf-GAP with SH3 domain, ANK repeat and PH domain-containing protein 3"/>
    <property type="match status" value="1"/>
</dbReference>
<dbReference type="Gene3D" id="1.10.220.150">
    <property type="entry name" value="Arf GTPase activating protein"/>
    <property type="match status" value="1"/>
</dbReference>
<dbReference type="SMART" id="SM01201">
    <property type="entry name" value="FerB"/>
    <property type="match status" value="1"/>
</dbReference>
<dbReference type="PROSITE" id="PS50003">
    <property type="entry name" value="PH_DOMAIN"/>
    <property type="match status" value="1"/>
</dbReference>
<dbReference type="InterPro" id="IPR037725">
    <property type="entry name" value="C2F_Ferlin"/>
</dbReference>
<feature type="domain" description="PH" evidence="20">
    <location>
        <begin position="2114"/>
        <end position="2206"/>
    </location>
</feature>